<proteinExistence type="predicted"/>
<feature type="transmembrane region" description="Helical" evidence="1">
    <location>
        <begin position="405"/>
        <end position="426"/>
    </location>
</feature>
<sequence>MADGRIIIDTEIDSSGAKRGISNIGSLASNALGIATKTTAVMVTAATGAVAALTKLSIAQYAEYEQLTGGVETLFKKSSGQVMEYANNAYKTAGMSANEYMSTITGFSASLLQGLGGDTKKAAQIGNMAVTDMADNANKMGTAIGDIQNAYQGFAKQNYTMLDNLKLGYGGTKTEMERLLADAQKLTGIKYDINNFSDIIEAIHAIQNEMGITGTTATEASTTIEGSLNMTKAAWTNLLTGMADDNADFDTLINNLVDSVSTLGQNLLPRVEIAINGIGNLINKLLPPIIDKLPELITSILPGMLNAGVNVVSSLVTGFLTALPQIIQLGLQLIIELGTGIAQAIPELLPQIINVVIGICDMIINNIPQIISVGIQIIIALVQGLIQALPTLIENIPRIINEFAGAIFAQLPTILMAGIKIILMLIKGLTQSIPTLIANIPQIIMAIFNALTLFNWASAGKSLISKIGEGIKSMGSNIGNIARSIAQGVNNAIANIFTGGGNLGRNLISNVINGIRGLASSIASVARSVASSAINAIKSTFSGGSSIGSNLIRGIWNGISNMGGWIKGLIGDFASGIIAGIKEKFKIHSPSVVMRDEVGKYIAQGIGVGFSDESSNLENSIDNDLSRLINKMQMTVNHEVATTTAGVVASRNALTSSTITTNNDNGLNVNIENFNNTKSQDVQSLMEELEFYRKQNSLARGGV</sequence>
<evidence type="ECO:0008006" key="3">
    <source>
        <dbReference type="Google" id="ProtNLM"/>
    </source>
</evidence>
<keyword evidence="1" id="KW-0812">Transmembrane</keyword>
<comment type="caution">
    <text evidence="2">The sequence shown here is derived from an EMBL/GenBank/DDBJ whole genome shotgun (WGS) entry which is preliminary data.</text>
</comment>
<organism evidence="2">
    <name type="scientific">Clostridium botulinum</name>
    <dbReference type="NCBI Taxonomy" id="1491"/>
    <lineage>
        <taxon>Bacteria</taxon>
        <taxon>Bacillati</taxon>
        <taxon>Bacillota</taxon>
        <taxon>Clostridia</taxon>
        <taxon>Eubacteriales</taxon>
        <taxon>Clostridiaceae</taxon>
        <taxon>Clostridium</taxon>
    </lineage>
</organism>
<dbReference type="EMBL" id="SWRL01000002">
    <property type="protein sequence ID" value="NFH61206.1"/>
    <property type="molecule type" value="Genomic_DNA"/>
</dbReference>
<name>A0A6G4ED95_CLOBO</name>
<feature type="transmembrane region" description="Helical" evidence="1">
    <location>
        <begin position="370"/>
        <end position="393"/>
    </location>
</feature>
<dbReference type="InterPro" id="IPR016024">
    <property type="entry name" value="ARM-type_fold"/>
</dbReference>
<evidence type="ECO:0000313" key="2">
    <source>
        <dbReference type="EMBL" id="NFH61206.1"/>
    </source>
</evidence>
<keyword evidence="1" id="KW-0472">Membrane</keyword>
<protein>
    <recommendedName>
        <fullName evidence="3">Phage tail protein</fullName>
    </recommendedName>
</protein>
<dbReference type="SUPFAM" id="SSF48371">
    <property type="entry name" value="ARM repeat"/>
    <property type="match status" value="1"/>
</dbReference>
<evidence type="ECO:0000256" key="1">
    <source>
        <dbReference type="SAM" id="Phobius"/>
    </source>
</evidence>
<gene>
    <name evidence="2" type="ORF">FC962_04685</name>
</gene>
<reference evidence="2" key="1">
    <citation type="submission" date="2019-04" db="EMBL/GenBank/DDBJ databases">
        <title>Genome sequencing of Clostridium botulinum Groups I-IV and Clostridium butyricum.</title>
        <authorList>
            <person name="Brunt J."/>
            <person name="Van Vliet A.H.M."/>
            <person name="Stringer S.C."/>
            <person name="Carter A.T."/>
            <person name="Peck M.W."/>
        </authorList>
    </citation>
    <scope>NUCLEOTIDE SEQUENCE</scope>
    <source>
        <strain evidence="2">IFR 15/031</strain>
    </source>
</reference>
<accession>A0A6G4ED95</accession>
<feature type="transmembrane region" description="Helical" evidence="1">
    <location>
        <begin position="438"/>
        <end position="457"/>
    </location>
</feature>
<dbReference type="AlphaFoldDB" id="A0A6G4ED95"/>
<keyword evidence="1" id="KW-1133">Transmembrane helix</keyword>